<dbReference type="Pfam" id="PF00583">
    <property type="entry name" value="Acetyltransf_1"/>
    <property type="match status" value="1"/>
</dbReference>
<dbReference type="eggNOG" id="ENOG502QREC">
    <property type="taxonomic scope" value="Eukaryota"/>
</dbReference>
<dbReference type="OMA" id="CSCIITV"/>
<dbReference type="CDD" id="cd04301">
    <property type="entry name" value="NAT_SF"/>
    <property type="match status" value="1"/>
</dbReference>
<dbReference type="Gene3D" id="3.40.630.30">
    <property type="match status" value="1"/>
</dbReference>
<evidence type="ECO:0000259" key="1">
    <source>
        <dbReference type="PROSITE" id="PS51186"/>
    </source>
</evidence>
<keyword evidence="3" id="KW-1185">Reference proteome</keyword>
<dbReference type="AlphaFoldDB" id="V7AYM7"/>
<dbReference type="GO" id="GO:0016747">
    <property type="term" value="F:acyltransferase activity, transferring groups other than amino-acyl groups"/>
    <property type="evidence" value="ECO:0007669"/>
    <property type="project" value="InterPro"/>
</dbReference>
<dbReference type="OrthoDB" id="41532at2759"/>
<accession>V7AYM7</accession>
<dbReference type="Proteomes" id="UP000000226">
    <property type="component" value="Chromosome 9"/>
</dbReference>
<evidence type="ECO:0000313" key="3">
    <source>
        <dbReference type="Proteomes" id="UP000000226"/>
    </source>
</evidence>
<protein>
    <recommendedName>
        <fullName evidence="1">N-acetyltransferase domain-containing protein</fullName>
    </recommendedName>
</protein>
<dbReference type="Gramene" id="ESW10654">
    <property type="protein sequence ID" value="ESW10654"/>
    <property type="gene ID" value="PHAVU_009G227400g"/>
</dbReference>
<reference evidence="3" key="1">
    <citation type="journal article" date="2014" name="Nat. Genet.">
        <title>A reference genome for common bean and genome-wide analysis of dual domestications.</title>
        <authorList>
            <person name="Schmutz J."/>
            <person name="McClean P.E."/>
            <person name="Mamidi S."/>
            <person name="Wu G.A."/>
            <person name="Cannon S.B."/>
            <person name="Grimwood J."/>
            <person name="Jenkins J."/>
            <person name="Shu S."/>
            <person name="Song Q."/>
            <person name="Chavarro C."/>
            <person name="Torres-Torres M."/>
            <person name="Geffroy V."/>
            <person name="Moghaddam S.M."/>
            <person name="Gao D."/>
            <person name="Abernathy B."/>
            <person name="Barry K."/>
            <person name="Blair M."/>
            <person name="Brick M.A."/>
            <person name="Chovatia M."/>
            <person name="Gepts P."/>
            <person name="Goodstein D.M."/>
            <person name="Gonzales M."/>
            <person name="Hellsten U."/>
            <person name="Hyten D.L."/>
            <person name="Jia G."/>
            <person name="Kelly J.D."/>
            <person name="Kudrna D."/>
            <person name="Lee R."/>
            <person name="Richard M.M."/>
            <person name="Miklas P.N."/>
            <person name="Osorno J.M."/>
            <person name="Rodrigues J."/>
            <person name="Thareau V."/>
            <person name="Urrea C.A."/>
            <person name="Wang M."/>
            <person name="Yu Y."/>
            <person name="Zhang M."/>
            <person name="Wing R.A."/>
            <person name="Cregan P.B."/>
            <person name="Rokhsar D.S."/>
            <person name="Jackson S.A."/>
        </authorList>
    </citation>
    <scope>NUCLEOTIDE SEQUENCE [LARGE SCALE GENOMIC DNA]</scope>
    <source>
        <strain evidence="3">cv. G19833</strain>
    </source>
</reference>
<feature type="domain" description="N-acetyltransferase" evidence="1">
    <location>
        <begin position="213"/>
        <end position="303"/>
    </location>
</feature>
<dbReference type="SUPFAM" id="SSF55729">
    <property type="entry name" value="Acyl-CoA N-acyltransferases (Nat)"/>
    <property type="match status" value="1"/>
</dbReference>
<dbReference type="PANTHER" id="PTHR47426">
    <property type="entry name" value="ACYL-COA N-ACYLTRANSFERASES (NAT) SUPERFAMILY PROTEIN"/>
    <property type="match status" value="1"/>
</dbReference>
<dbReference type="PROSITE" id="PS51186">
    <property type="entry name" value="GNAT"/>
    <property type="match status" value="1"/>
</dbReference>
<organism evidence="2 3">
    <name type="scientific">Phaseolus vulgaris</name>
    <name type="common">Kidney bean</name>
    <name type="synonym">French bean</name>
    <dbReference type="NCBI Taxonomy" id="3885"/>
    <lineage>
        <taxon>Eukaryota</taxon>
        <taxon>Viridiplantae</taxon>
        <taxon>Streptophyta</taxon>
        <taxon>Embryophyta</taxon>
        <taxon>Tracheophyta</taxon>
        <taxon>Spermatophyta</taxon>
        <taxon>Magnoliopsida</taxon>
        <taxon>eudicotyledons</taxon>
        <taxon>Gunneridae</taxon>
        <taxon>Pentapetalae</taxon>
        <taxon>rosids</taxon>
        <taxon>fabids</taxon>
        <taxon>Fabales</taxon>
        <taxon>Fabaceae</taxon>
        <taxon>Papilionoideae</taxon>
        <taxon>50 kb inversion clade</taxon>
        <taxon>NPAAA clade</taxon>
        <taxon>indigoferoid/millettioid clade</taxon>
        <taxon>Phaseoleae</taxon>
        <taxon>Phaseolus</taxon>
    </lineage>
</organism>
<gene>
    <name evidence="2" type="ORF">PHAVU_009G227400g</name>
</gene>
<dbReference type="InterPro" id="IPR016181">
    <property type="entry name" value="Acyl_CoA_acyltransferase"/>
</dbReference>
<name>V7AYM7_PHAVU</name>
<dbReference type="PANTHER" id="PTHR47426:SF3">
    <property type="entry name" value="GCN5-RELATED N-ACETYLTRANSFERASE 6, CHLOROPLASTIC"/>
    <property type="match status" value="1"/>
</dbReference>
<dbReference type="InterPro" id="IPR000182">
    <property type="entry name" value="GNAT_dom"/>
</dbReference>
<sequence>MSPMSTIPIHRPEFGTLFFNGSPNPYKCPRVTSSWTMAMDSKFSLTKKNDINNDYSMKKKEELSVQLSTPPISKVETLNSNNLQFDRLQPSDQELGRVNRFEFGQFVAREAVLDEEYWTAAWLRAESHWENRAYERYVDNYKRKFSEQEFHALKRRCKVQNGDSCSCIITVRKEQKNAKHSTLKSVVGTLDLNIRYLLQGETYPGERVKAPLFCCINRTPPSRYGYIANLCVIKSARRQGIASNMLSFAIGTAKSNAGVTQVYVHVEKNNSPAQILYQKMGFEMVEMANSQLMEETYLLLRLQT</sequence>
<proteinExistence type="predicted"/>
<dbReference type="EMBL" id="CM002296">
    <property type="protein sequence ID" value="ESW10654.1"/>
    <property type="molecule type" value="Genomic_DNA"/>
</dbReference>
<evidence type="ECO:0000313" key="2">
    <source>
        <dbReference type="EMBL" id="ESW10654.1"/>
    </source>
</evidence>